<proteinExistence type="predicted"/>
<reference evidence="2" key="1">
    <citation type="journal article" date="2008" name="Nat. Genet.">
        <title>The Pristionchus pacificus genome provides a unique perspective on nematode lifestyle and parasitism.</title>
        <authorList>
            <person name="Dieterich C."/>
            <person name="Clifton S.W."/>
            <person name="Schuster L.N."/>
            <person name="Chinwalla A."/>
            <person name="Delehaunty K."/>
            <person name="Dinkelacker I."/>
            <person name="Fulton L."/>
            <person name="Fulton R."/>
            <person name="Godfrey J."/>
            <person name="Minx P."/>
            <person name="Mitreva M."/>
            <person name="Roeseler W."/>
            <person name="Tian H."/>
            <person name="Witte H."/>
            <person name="Yang S.P."/>
            <person name="Wilson R.K."/>
            <person name="Sommer R.J."/>
        </authorList>
    </citation>
    <scope>NUCLEOTIDE SEQUENCE [LARGE SCALE GENOMIC DNA]</scope>
    <source>
        <strain evidence="2">PS312</strain>
    </source>
</reference>
<dbReference type="EnsemblMetazoa" id="PPA36788.1">
    <property type="protein sequence ID" value="PPA36788.1"/>
    <property type="gene ID" value="WBGene00275157"/>
</dbReference>
<dbReference type="AlphaFoldDB" id="A0A2A6BQE7"/>
<accession>A0A8R1UTM8</accession>
<evidence type="ECO:0000313" key="2">
    <source>
        <dbReference type="Proteomes" id="UP000005239"/>
    </source>
</evidence>
<name>A0A2A6BQE7_PRIPA</name>
<evidence type="ECO:0000313" key="1">
    <source>
        <dbReference type="EnsemblMetazoa" id="PPA36788.1"/>
    </source>
</evidence>
<accession>A0A2A6BQE7</accession>
<reference evidence="1" key="2">
    <citation type="submission" date="2022-06" db="UniProtKB">
        <authorList>
            <consortium name="EnsemblMetazoa"/>
        </authorList>
    </citation>
    <scope>IDENTIFICATION</scope>
    <source>
        <strain evidence="1">PS312</strain>
    </source>
</reference>
<organism evidence="1 2">
    <name type="scientific">Pristionchus pacificus</name>
    <name type="common">Parasitic nematode worm</name>
    <dbReference type="NCBI Taxonomy" id="54126"/>
    <lineage>
        <taxon>Eukaryota</taxon>
        <taxon>Metazoa</taxon>
        <taxon>Ecdysozoa</taxon>
        <taxon>Nematoda</taxon>
        <taxon>Chromadorea</taxon>
        <taxon>Rhabditida</taxon>
        <taxon>Rhabditina</taxon>
        <taxon>Diplogasteromorpha</taxon>
        <taxon>Diplogasteroidea</taxon>
        <taxon>Neodiplogasteridae</taxon>
        <taxon>Pristionchus</taxon>
    </lineage>
</organism>
<gene>
    <name evidence="1" type="primary">WBGene00275157</name>
</gene>
<keyword evidence="2" id="KW-1185">Reference proteome</keyword>
<protein>
    <submittedName>
        <fullName evidence="1">Uncharacterized protein</fullName>
    </submittedName>
</protein>
<sequence length="92" mass="10245">STVPQATDLPHLNHEAALATAEGHDELLARERRRRLLAGHELNDMLVTNHPGQPSSGICDSQHCILWRHTATQICPPPSFWLIPSERNSPIN</sequence>
<dbReference type="Proteomes" id="UP000005239">
    <property type="component" value="Unassembled WGS sequence"/>
</dbReference>